<proteinExistence type="predicted"/>
<dbReference type="EMBL" id="FWXZ01000008">
    <property type="protein sequence ID" value="SMC88418.1"/>
    <property type="molecule type" value="Genomic_DNA"/>
</dbReference>
<name>A0AC61PQ80_9FIRM</name>
<comment type="caution">
    <text evidence="1">The sequence shown here is derived from an EMBL/GenBank/DDBJ whole genome shotgun (WGS) entry which is preliminary data.</text>
</comment>
<protein>
    <submittedName>
        <fullName evidence="1">Trypsin-like peptidase domain-containing protein</fullName>
    </submittedName>
</protein>
<organism evidence="1 2">
    <name type="scientific">Aristaeella lactis</name>
    <dbReference type="NCBI Taxonomy" id="3046383"/>
    <lineage>
        <taxon>Bacteria</taxon>
        <taxon>Bacillati</taxon>
        <taxon>Bacillota</taxon>
        <taxon>Clostridia</taxon>
        <taxon>Eubacteriales</taxon>
        <taxon>Aristaeellaceae</taxon>
        <taxon>Aristaeella</taxon>
    </lineage>
</organism>
<dbReference type="Proteomes" id="UP000192328">
    <property type="component" value="Unassembled WGS sequence"/>
</dbReference>
<sequence length="422" mass="46834">MKRIVALIVVIVLSLICLSGQAGGETAYSFREDYEKIDLAAKSLFYVETYDSQHSIISSASGFVAFDEHLFVTNQHVIKDASYLKVWDDDNNMYMIDKVVMSDEAHDIAILLFPEGKQYNSLELNGDEILKRGQPVVTIGSPKGFQNTVAYGNIGAFPKMDDIEYIQFTAPISHGSSGGCLFDDIGKVIGVTSAGIEEGQNLNFAIPIKYVLEMYDQWDKNNYEQLGSARSWDMVGVTPPPPLVDTLPVDEFLNRYGIINRLVNFRNGPSTNSPKNGNPIAAGEYVYLIMNVMNDAGEVWSRINYNGKVGYVRSDCINLIDENDGKKYDNAQPTPAPIYSSTDKLPSGVTINLFGIINHLVNFRTGPSIDSALAGEPLPVGKRVFVLSNETNEQGEMWSRVSYNMIEGYIKSEYIYLINQGQ</sequence>
<reference evidence="1" key="1">
    <citation type="submission" date="2017-04" db="EMBL/GenBank/DDBJ databases">
        <authorList>
            <person name="Varghese N."/>
            <person name="Submissions S."/>
        </authorList>
    </citation>
    <scope>NUCLEOTIDE SEQUENCE</scope>
    <source>
        <strain evidence="1">WTE2008</strain>
    </source>
</reference>
<evidence type="ECO:0000313" key="1">
    <source>
        <dbReference type="EMBL" id="SMC88418.1"/>
    </source>
</evidence>
<gene>
    <name evidence="1" type="ORF">SAMN06297397_2990</name>
</gene>
<evidence type="ECO:0000313" key="2">
    <source>
        <dbReference type="Proteomes" id="UP000192328"/>
    </source>
</evidence>
<accession>A0AC61PQ80</accession>
<keyword evidence="2" id="KW-1185">Reference proteome</keyword>